<gene>
    <name evidence="2" type="ORF">MJ956_13090</name>
</gene>
<reference evidence="2" key="1">
    <citation type="submission" date="2022-03" db="EMBL/GenBank/DDBJ databases">
        <title>Aurantimonas Liuensis sp. Nov., isolated from the hadal seawater of the Mariana Trench.</title>
        <authorList>
            <person name="Liu R."/>
        </authorList>
    </citation>
    <scope>NUCLEOTIDE SEQUENCE</scope>
    <source>
        <strain evidence="2">LRZ36</strain>
    </source>
</reference>
<dbReference type="Proteomes" id="UP001155220">
    <property type="component" value="Unassembled WGS sequence"/>
</dbReference>
<comment type="caution">
    <text evidence="2">The sequence shown here is derived from an EMBL/GenBank/DDBJ whole genome shotgun (WGS) entry which is preliminary data.</text>
</comment>
<dbReference type="Pfam" id="PF08905">
    <property type="entry name" value="DUF1850"/>
    <property type="match status" value="1"/>
</dbReference>
<accession>A0A9X2HCQ5</accession>
<dbReference type="RefSeq" id="WP_253964894.1">
    <property type="nucleotide sequence ID" value="NZ_JALHBS010000081.1"/>
</dbReference>
<dbReference type="InterPro" id="IPR015001">
    <property type="entry name" value="DUF1850"/>
</dbReference>
<feature type="signal peptide" evidence="1">
    <location>
        <begin position="1"/>
        <end position="21"/>
    </location>
</feature>
<evidence type="ECO:0000313" key="3">
    <source>
        <dbReference type="Proteomes" id="UP001155220"/>
    </source>
</evidence>
<organism evidence="2 3">
    <name type="scientific">Aurantimonas marianensis</name>
    <dbReference type="NCBI Taxonomy" id="2920428"/>
    <lineage>
        <taxon>Bacteria</taxon>
        <taxon>Pseudomonadati</taxon>
        <taxon>Pseudomonadota</taxon>
        <taxon>Alphaproteobacteria</taxon>
        <taxon>Hyphomicrobiales</taxon>
        <taxon>Aurantimonadaceae</taxon>
        <taxon>Aurantimonas</taxon>
    </lineage>
</organism>
<feature type="chain" id="PRO_5040941789" evidence="1">
    <location>
        <begin position="22"/>
        <end position="137"/>
    </location>
</feature>
<dbReference type="AlphaFoldDB" id="A0A9X2HCQ5"/>
<evidence type="ECO:0000256" key="1">
    <source>
        <dbReference type="SAM" id="SignalP"/>
    </source>
</evidence>
<protein>
    <submittedName>
        <fullName evidence="2">DUF1850 domain-containing protein</fullName>
    </submittedName>
</protein>
<dbReference type="EMBL" id="JALHBS010000081">
    <property type="protein sequence ID" value="MCP3056072.1"/>
    <property type="molecule type" value="Genomic_DNA"/>
</dbReference>
<sequence>MICVLAAGKTVVLAASAFTLAWTHSVEKTGWKERWTAGPDGLTVVEGRIEGSGAGMEPPPDAVLTNGAYVYKPQLLPIPELVLAASGATGAGWTLCAEEGLREPAGDCLTLGAEAAAPVVVRWCKRPPDAADASVRP</sequence>
<name>A0A9X2HCQ5_9HYPH</name>
<keyword evidence="1" id="KW-0732">Signal</keyword>
<proteinExistence type="predicted"/>
<keyword evidence="3" id="KW-1185">Reference proteome</keyword>
<evidence type="ECO:0000313" key="2">
    <source>
        <dbReference type="EMBL" id="MCP3056072.1"/>
    </source>
</evidence>